<accession>A0ABT5BLG6</accession>
<protein>
    <recommendedName>
        <fullName evidence="3">Lipoprotein</fullName>
    </recommendedName>
</protein>
<sequence>MTPAPRLLTALIALGLALGACKDDDTGLDSGIDGAKKGDQLTDDERTQFCEAADAYGEQVLPDSEFQAGMCTLKAITDALAADGSPETCDILRKSCLAEDEPEPEPGDATCDLGIDWGSCQATIAEIEACYEEFGTSFSTRMRSFTCSKMAEYADNPPTLDIEAGPDCSIARAECPSVMGGGG</sequence>
<evidence type="ECO:0008006" key="3">
    <source>
        <dbReference type="Google" id="ProtNLM"/>
    </source>
</evidence>
<proteinExistence type="predicted"/>
<evidence type="ECO:0000313" key="2">
    <source>
        <dbReference type="Proteomes" id="UP001217838"/>
    </source>
</evidence>
<dbReference type="PROSITE" id="PS51257">
    <property type="entry name" value="PROKAR_LIPOPROTEIN"/>
    <property type="match status" value="1"/>
</dbReference>
<comment type="caution">
    <text evidence="1">The sequence shown here is derived from an EMBL/GenBank/DDBJ whole genome shotgun (WGS) entry which is preliminary data.</text>
</comment>
<reference evidence="1 2" key="1">
    <citation type="submission" date="2022-11" db="EMBL/GenBank/DDBJ databases">
        <title>Minimal conservation of predation-associated metabolite biosynthetic gene clusters underscores biosynthetic potential of Myxococcota including descriptions for ten novel species: Archangium lansinium sp. nov., Myxococcus landrumus sp. nov., Nannocystis bai.</title>
        <authorList>
            <person name="Ahearne A."/>
            <person name="Stevens C."/>
            <person name="Dowd S."/>
        </authorList>
    </citation>
    <scope>NUCLEOTIDE SEQUENCE [LARGE SCALE GENOMIC DNA]</scope>
    <source>
        <strain evidence="1 2">NCELM</strain>
    </source>
</reference>
<name>A0ABT5BLG6_9BACT</name>
<organism evidence="1 2">
    <name type="scientific">Nannocystis radixulma</name>
    <dbReference type="NCBI Taxonomy" id="2995305"/>
    <lineage>
        <taxon>Bacteria</taxon>
        <taxon>Pseudomonadati</taxon>
        <taxon>Myxococcota</taxon>
        <taxon>Polyangia</taxon>
        <taxon>Nannocystales</taxon>
        <taxon>Nannocystaceae</taxon>
        <taxon>Nannocystis</taxon>
    </lineage>
</organism>
<gene>
    <name evidence="1" type="ORF">POL58_45055</name>
</gene>
<keyword evidence="2" id="KW-1185">Reference proteome</keyword>
<dbReference type="EMBL" id="JAQNDN010000027">
    <property type="protein sequence ID" value="MDC0674996.1"/>
    <property type="molecule type" value="Genomic_DNA"/>
</dbReference>
<dbReference type="RefSeq" id="WP_272009664.1">
    <property type="nucleotide sequence ID" value="NZ_JAQNDN010000027.1"/>
</dbReference>
<dbReference type="Proteomes" id="UP001217838">
    <property type="component" value="Unassembled WGS sequence"/>
</dbReference>
<evidence type="ECO:0000313" key="1">
    <source>
        <dbReference type="EMBL" id="MDC0674996.1"/>
    </source>
</evidence>